<evidence type="ECO:0000313" key="1">
    <source>
        <dbReference type="EMBL" id="JAH76238.1"/>
    </source>
</evidence>
<protein>
    <submittedName>
        <fullName evidence="1">Uncharacterized protein</fullName>
    </submittedName>
</protein>
<proteinExistence type="predicted"/>
<name>A0A0E9VGE4_ANGAN</name>
<sequence>MLQKDTAMRSCLTDCWVDEKVNHPFQ</sequence>
<accession>A0A0E9VGE4</accession>
<reference evidence="1" key="2">
    <citation type="journal article" date="2015" name="Fish Shellfish Immunol.">
        <title>Early steps in the European eel (Anguilla anguilla)-Vibrio vulnificus interaction in the gills: Role of the RtxA13 toxin.</title>
        <authorList>
            <person name="Callol A."/>
            <person name="Pajuelo D."/>
            <person name="Ebbesson L."/>
            <person name="Teles M."/>
            <person name="MacKenzie S."/>
            <person name="Amaro C."/>
        </authorList>
    </citation>
    <scope>NUCLEOTIDE SEQUENCE</scope>
</reference>
<organism evidence="1">
    <name type="scientific">Anguilla anguilla</name>
    <name type="common">European freshwater eel</name>
    <name type="synonym">Muraena anguilla</name>
    <dbReference type="NCBI Taxonomy" id="7936"/>
    <lineage>
        <taxon>Eukaryota</taxon>
        <taxon>Metazoa</taxon>
        <taxon>Chordata</taxon>
        <taxon>Craniata</taxon>
        <taxon>Vertebrata</taxon>
        <taxon>Euteleostomi</taxon>
        <taxon>Actinopterygii</taxon>
        <taxon>Neopterygii</taxon>
        <taxon>Teleostei</taxon>
        <taxon>Anguilliformes</taxon>
        <taxon>Anguillidae</taxon>
        <taxon>Anguilla</taxon>
    </lineage>
</organism>
<dbReference type="EMBL" id="GBXM01032339">
    <property type="protein sequence ID" value="JAH76238.1"/>
    <property type="molecule type" value="Transcribed_RNA"/>
</dbReference>
<dbReference type="AlphaFoldDB" id="A0A0E9VGE4"/>
<reference evidence="1" key="1">
    <citation type="submission" date="2014-11" db="EMBL/GenBank/DDBJ databases">
        <authorList>
            <person name="Amaro Gonzalez C."/>
        </authorList>
    </citation>
    <scope>NUCLEOTIDE SEQUENCE</scope>
</reference>